<feature type="region of interest" description="Disordered" evidence="1">
    <location>
        <begin position="370"/>
        <end position="441"/>
    </location>
</feature>
<sequence length="780" mass="86770">MALELLPCEIISIIAQDLQLEDIFNLSLCCRRLQYLTQDDRSCKALLESRAIAPAEVQDARSSGRWAYALRRLVRRRQAFRAAAPYTAAIVAVAESWLYVGGVLSYVLQRKLRIFDLHKAQPVETVIDVRLLMRAALAQPRGRNRYCLRLLHYADGFLTCLYTRAKPQSESRLVLIDVLNKRLATTSPPLDSINKIFVRNNQDFLYFGTHSEVGEDGFRRWVLMSYSIKANSWLDRRVHLVDLVGSDIGQCICFEIFDGYFYGLSNQNTFAVDEKDWTSYYHCFRFPLDNPTPETTQRSLKERMVRRQNFEGPIDDRWSFIRLVKNETTGRLQILESRKEWLDRKGSGQRNYYTTDVIWAQSGRIAKGGYASDSPGNTEAQSSTSNDNNSATVYPASTSNNSHSSSGDDSSSSRGTLGDPNFTLNQSRSTPSSPRGDAVCNPPEKVDCLLRDPYKTHTGDDASTGLMFTLSKCHIRSYYFESQAFVDLVDNPHPDDDSCRTRLQLRAGSRKLYPADQVHCESPTNADQLSHTARIKQLFQNNGENTINFWPPTPEEAEEVGATADSLDILGKIINPPSHSGNVKGVWDDRSFVFSAGSNADGMQAIVFIGFDPSINLPGLQRWGAKTGGEESWPPVEKTAADQVMTLEAPQNACDTTFSSIPQPVLDNACGEALSDDILCNEYGTAAEGEIWGASSDAGSPQIWSGYSSGDEEDVSSSYYFTEDLQPQASAAGEWCNDSSNYWACIEDAMYQQISVGFNGLPDFAAAKRSRLAVVAASAT</sequence>
<dbReference type="AlphaFoldDB" id="A0A2T3AAZ1"/>
<gene>
    <name evidence="3" type="ORF">BD289DRAFT_366445</name>
</gene>
<reference evidence="3 4" key="1">
    <citation type="journal article" date="2018" name="Mycol. Prog.">
        <title>Coniella lustricola, a new species from submerged detritus.</title>
        <authorList>
            <person name="Raudabaugh D.B."/>
            <person name="Iturriaga T."/>
            <person name="Carver A."/>
            <person name="Mondo S."/>
            <person name="Pangilinan J."/>
            <person name="Lipzen A."/>
            <person name="He G."/>
            <person name="Amirebrahimi M."/>
            <person name="Grigoriev I.V."/>
            <person name="Miller A.N."/>
        </authorList>
    </citation>
    <scope>NUCLEOTIDE SEQUENCE [LARGE SCALE GENOMIC DNA]</scope>
    <source>
        <strain evidence="3 4">B22-T-1</strain>
    </source>
</reference>
<dbReference type="PANTHER" id="PTHR34098">
    <property type="entry name" value="F-BOX ONLY PROTEIN 47"/>
    <property type="match status" value="1"/>
</dbReference>
<name>A0A2T3AAZ1_9PEZI</name>
<dbReference type="InParanoid" id="A0A2T3AAZ1"/>
<dbReference type="EMBL" id="KZ678422">
    <property type="protein sequence ID" value="PSR89035.1"/>
    <property type="molecule type" value="Genomic_DNA"/>
</dbReference>
<dbReference type="PANTHER" id="PTHR34098:SF1">
    <property type="entry name" value="F-BOX ONLY PROTEIN 47"/>
    <property type="match status" value="1"/>
</dbReference>
<evidence type="ECO:0000313" key="3">
    <source>
        <dbReference type="EMBL" id="PSR89035.1"/>
    </source>
</evidence>
<feature type="domain" description="F-box" evidence="2">
    <location>
        <begin position="1"/>
        <end position="46"/>
    </location>
</feature>
<dbReference type="SUPFAM" id="SSF81383">
    <property type="entry name" value="F-box domain"/>
    <property type="match status" value="1"/>
</dbReference>
<evidence type="ECO:0000313" key="4">
    <source>
        <dbReference type="Proteomes" id="UP000241462"/>
    </source>
</evidence>
<evidence type="ECO:0000259" key="2">
    <source>
        <dbReference type="PROSITE" id="PS50181"/>
    </source>
</evidence>
<dbReference type="InterPro" id="IPR001810">
    <property type="entry name" value="F-box_dom"/>
</dbReference>
<accession>A0A2T3AAZ1</accession>
<evidence type="ECO:0000256" key="1">
    <source>
        <dbReference type="SAM" id="MobiDB-lite"/>
    </source>
</evidence>
<proteinExistence type="predicted"/>
<feature type="compositionally biased region" description="Polar residues" evidence="1">
    <location>
        <begin position="422"/>
        <end position="433"/>
    </location>
</feature>
<protein>
    <recommendedName>
        <fullName evidence="2">F-box domain-containing protein</fullName>
    </recommendedName>
</protein>
<dbReference type="STRING" id="2025994.A0A2T3AAZ1"/>
<dbReference type="OrthoDB" id="5359231at2759"/>
<dbReference type="PROSITE" id="PS50181">
    <property type="entry name" value="FBOX"/>
    <property type="match status" value="1"/>
</dbReference>
<feature type="compositionally biased region" description="Polar residues" evidence="1">
    <location>
        <begin position="374"/>
        <end position="396"/>
    </location>
</feature>
<organism evidence="3 4">
    <name type="scientific">Coniella lustricola</name>
    <dbReference type="NCBI Taxonomy" id="2025994"/>
    <lineage>
        <taxon>Eukaryota</taxon>
        <taxon>Fungi</taxon>
        <taxon>Dikarya</taxon>
        <taxon>Ascomycota</taxon>
        <taxon>Pezizomycotina</taxon>
        <taxon>Sordariomycetes</taxon>
        <taxon>Sordariomycetidae</taxon>
        <taxon>Diaporthales</taxon>
        <taxon>Schizoparmaceae</taxon>
        <taxon>Coniella</taxon>
    </lineage>
</organism>
<dbReference type="InterPro" id="IPR036047">
    <property type="entry name" value="F-box-like_dom_sf"/>
</dbReference>
<dbReference type="Proteomes" id="UP000241462">
    <property type="component" value="Unassembled WGS sequence"/>
</dbReference>
<keyword evidence="4" id="KW-1185">Reference proteome</keyword>
<dbReference type="InterPro" id="IPR038946">
    <property type="entry name" value="FBXO47"/>
</dbReference>
<feature type="compositionally biased region" description="Low complexity" evidence="1">
    <location>
        <begin position="397"/>
        <end position="416"/>
    </location>
</feature>